<reference evidence="3" key="1">
    <citation type="submission" date="2023-10" db="EMBL/GenBank/DDBJ databases">
        <authorList>
            <person name="Chen Y."/>
            <person name="Shah S."/>
            <person name="Dougan E. K."/>
            <person name="Thang M."/>
            <person name="Chan C."/>
        </authorList>
    </citation>
    <scope>NUCLEOTIDE SEQUENCE [LARGE SCALE GENOMIC DNA]</scope>
</reference>
<keyword evidence="4" id="KW-1185">Reference proteome</keyword>
<dbReference type="SUPFAM" id="SSF140383">
    <property type="entry name" value="BSD domain-like"/>
    <property type="match status" value="1"/>
</dbReference>
<evidence type="ECO:0000313" key="3">
    <source>
        <dbReference type="EMBL" id="CAK0894125.1"/>
    </source>
</evidence>
<dbReference type="SMART" id="SM00751">
    <property type="entry name" value="BSD"/>
    <property type="match status" value="1"/>
</dbReference>
<dbReference type="InterPro" id="IPR005607">
    <property type="entry name" value="BSD_dom"/>
</dbReference>
<accession>A0ABN9X7V6</accession>
<name>A0ABN9X7V6_9DINO</name>
<evidence type="ECO:0000256" key="1">
    <source>
        <dbReference type="SAM" id="MobiDB-lite"/>
    </source>
</evidence>
<gene>
    <name evidence="3" type="ORF">PCOR1329_LOCUS73254</name>
</gene>
<feature type="compositionally biased region" description="Basic residues" evidence="1">
    <location>
        <begin position="832"/>
        <end position="841"/>
    </location>
</feature>
<sequence>MGQQLPSAADAAASFAAGVAAATGGGEAHDEVELRCPEEVGGRARFSRPYPWVDLVARAAHALALRPLAASSGSSPEWEPSEDEALQVLERAEPRLRALSEGPGEFLAGCPPRDGAVDGAAMVTLAWTEALLEQLPDLRQTRYRLVPGRLSEEAFWSRYFGAVFEVLEEELAALRWAGLASLFHASRCPELPPCPACPGAPPSPGRPNLSGPEVQWAAALAGFGEAATSKSPRWMAAAQAVVPLQAAELQEWAFVLYAVPGPPVYHQRQVVGCRRSECSATELDAVLIGTPDLDVYEEDYRPSSMGTDIVRVVFSPARWPPPAGVPRAQVNRFRDDLTGLELAAMQGAARDLEGLAVYGDMLEVGSPGGPSLAGGTGRRQVVTLPSGHSVFAALVADSEVAQLKREFRGSDARSLPVVRTAVGRERPWTSVVNDCAEEQIPDLGQEDGRPVLHSEIWNGCRCLQGSDFGVAEHESLSKIVETLGAVDQLDIYNLAGVEVAYWKMQMIECYGDERRQEQHSTNGKLPLDEVQAFLGGGRAPSMVCPDLLDQALNQMHAGEDDLFRRPLDKPCRVQGLALDHLSDCCARFRAPPPVLAADAALRGLQVSSAYGADESLTLAPLSFDLVSLPKAGARPRPLEELSGRDGPRLLEVFLGSKALEAPVVDMGVVAPGVQEVSREVLNGRCQVVSSGGWARPEHIVVHEGRALVHATRRALRDSRAFGKRVLFQTDALSSVLALTKGRSSFRGLLRVSRQWAAWCLAGRVAPALRLLPSERRPADAPSRRDIPIGVWLDFACDAKGASAALARGAPAKRRKLSSSQAEPRPLPEHAGRQVRARRRRAAERAREAPPPGRSRLQERSVTPKTLATYRAAWRRFEVWRADSLEAEAVALRRRVLASAPLVELLDDWLTLWMDAEYLGGEPAHPGSPMLAVAKFHLPEFGRGGAGGLPKAVQALRGWRRPALGRTRLPLPWEVVALLATQLVRDGF</sequence>
<dbReference type="Proteomes" id="UP001189429">
    <property type="component" value="Unassembled WGS sequence"/>
</dbReference>
<evidence type="ECO:0000313" key="4">
    <source>
        <dbReference type="Proteomes" id="UP001189429"/>
    </source>
</evidence>
<dbReference type="InterPro" id="IPR035925">
    <property type="entry name" value="BSD_dom_sf"/>
</dbReference>
<dbReference type="Gene3D" id="1.10.3970.10">
    <property type="entry name" value="BSD domain"/>
    <property type="match status" value="1"/>
</dbReference>
<dbReference type="EMBL" id="CAUYUJ010019849">
    <property type="protein sequence ID" value="CAK0894125.1"/>
    <property type="molecule type" value="Genomic_DNA"/>
</dbReference>
<organism evidence="3 4">
    <name type="scientific">Prorocentrum cordatum</name>
    <dbReference type="NCBI Taxonomy" id="2364126"/>
    <lineage>
        <taxon>Eukaryota</taxon>
        <taxon>Sar</taxon>
        <taxon>Alveolata</taxon>
        <taxon>Dinophyceae</taxon>
        <taxon>Prorocentrales</taxon>
        <taxon>Prorocentraceae</taxon>
        <taxon>Prorocentrum</taxon>
    </lineage>
</organism>
<proteinExistence type="predicted"/>
<protein>
    <recommendedName>
        <fullName evidence="2">BSD domain-containing protein</fullName>
    </recommendedName>
</protein>
<comment type="caution">
    <text evidence="3">The sequence shown here is derived from an EMBL/GenBank/DDBJ whole genome shotgun (WGS) entry which is preliminary data.</text>
</comment>
<evidence type="ECO:0000259" key="2">
    <source>
        <dbReference type="PROSITE" id="PS50858"/>
    </source>
</evidence>
<feature type="domain" description="BSD" evidence="2">
    <location>
        <begin position="129"/>
        <end position="167"/>
    </location>
</feature>
<dbReference type="PROSITE" id="PS50858">
    <property type="entry name" value="BSD"/>
    <property type="match status" value="1"/>
</dbReference>
<feature type="region of interest" description="Disordered" evidence="1">
    <location>
        <begin position="807"/>
        <end position="861"/>
    </location>
</feature>
<dbReference type="Pfam" id="PF03909">
    <property type="entry name" value="BSD"/>
    <property type="match status" value="1"/>
</dbReference>